<dbReference type="OrthoDB" id="435607at2759"/>
<dbReference type="Proteomes" id="UP000053263">
    <property type="component" value="Unassembled WGS sequence"/>
</dbReference>
<dbReference type="GO" id="GO:0016020">
    <property type="term" value="C:membrane"/>
    <property type="evidence" value="ECO:0007669"/>
    <property type="project" value="UniProtKB-SubCell"/>
</dbReference>
<evidence type="ECO:0000256" key="5">
    <source>
        <dbReference type="SAM" id="MobiDB-lite"/>
    </source>
</evidence>
<evidence type="ECO:0000256" key="2">
    <source>
        <dbReference type="ARBA" id="ARBA00022692"/>
    </source>
</evidence>
<keyword evidence="2 6" id="KW-0812">Transmembrane</keyword>
<evidence type="ECO:0000256" key="1">
    <source>
        <dbReference type="ARBA" id="ARBA00004141"/>
    </source>
</evidence>
<dbReference type="GO" id="GO:0055085">
    <property type="term" value="P:transmembrane transport"/>
    <property type="evidence" value="ECO:0007669"/>
    <property type="project" value="InterPro"/>
</dbReference>
<name>A0A0C9SWT9_PLICR</name>
<dbReference type="PANTHER" id="PTHR31274">
    <property type="entry name" value="PROTEIN ECM3"/>
    <property type="match status" value="1"/>
</dbReference>
<evidence type="ECO:0000256" key="6">
    <source>
        <dbReference type="SAM" id="Phobius"/>
    </source>
</evidence>
<feature type="transmembrane region" description="Helical" evidence="6">
    <location>
        <begin position="141"/>
        <end position="159"/>
    </location>
</feature>
<reference evidence="7 8" key="1">
    <citation type="submission" date="2014-06" db="EMBL/GenBank/DDBJ databases">
        <title>Evolutionary Origins and Diversification of the Mycorrhizal Mutualists.</title>
        <authorList>
            <consortium name="DOE Joint Genome Institute"/>
            <consortium name="Mycorrhizal Genomics Consortium"/>
            <person name="Kohler A."/>
            <person name="Kuo A."/>
            <person name="Nagy L.G."/>
            <person name="Floudas D."/>
            <person name="Copeland A."/>
            <person name="Barry K.W."/>
            <person name="Cichocki N."/>
            <person name="Veneault-Fourrey C."/>
            <person name="LaButti K."/>
            <person name="Lindquist E.A."/>
            <person name="Lipzen A."/>
            <person name="Lundell T."/>
            <person name="Morin E."/>
            <person name="Murat C."/>
            <person name="Riley R."/>
            <person name="Ohm R."/>
            <person name="Sun H."/>
            <person name="Tunlid A."/>
            <person name="Henrissat B."/>
            <person name="Grigoriev I.V."/>
            <person name="Hibbett D.S."/>
            <person name="Martin F."/>
        </authorList>
    </citation>
    <scope>NUCLEOTIDE SEQUENCE [LARGE SCALE GENOMIC DNA]</scope>
    <source>
        <strain evidence="7 8">FD-325 SS-3</strain>
    </source>
</reference>
<evidence type="ECO:0008006" key="9">
    <source>
        <dbReference type="Google" id="ProtNLM"/>
    </source>
</evidence>
<feature type="transmembrane region" description="Helical" evidence="6">
    <location>
        <begin position="492"/>
        <end position="515"/>
    </location>
</feature>
<feature type="transmembrane region" description="Helical" evidence="6">
    <location>
        <begin position="329"/>
        <end position="354"/>
    </location>
</feature>
<feature type="region of interest" description="Disordered" evidence="5">
    <location>
        <begin position="204"/>
        <end position="232"/>
    </location>
</feature>
<protein>
    <recommendedName>
        <fullName evidence="9">Auxin efflux carrier</fullName>
    </recommendedName>
</protein>
<accession>A0A0C9SWT9</accession>
<feature type="compositionally biased region" description="Basic and acidic residues" evidence="5">
    <location>
        <begin position="206"/>
        <end position="225"/>
    </location>
</feature>
<evidence type="ECO:0000313" key="7">
    <source>
        <dbReference type="EMBL" id="KII83930.1"/>
    </source>
</evidence>
<feature type="transmembrane region" description="Helical" evidence="6">
    <location>
        <begin position="422"/>
        <end position="448"/>
    </location>
</feature>
<evidence type="ECO:0000256" key="3">
    <source>
        <dbReference type="ARBA" id="ARBA00022989"/>
    </source>
</evidence>
<dbReference type="AlphaFoldDB" id="A0A0C9SWT9"/>
<feature type="transmembrane region" description="Helical" evidence="6">
    <location>
        <begin position="390"/>
        <end position="410"/>
    </location>
</feature>
<dbReference type="PANTHER" id="PTHR31274:SF1">
    <property type="entry name" value="AGL149CP"/>
    <property type="match status" value="1"/>
</dbReference>
<keyword evidence="8" id="KW-1185">Reference proteome</keyword>
<organism evidence="7 8">
    <name type="scientific">Plicaturopsis crispa FD-325 SS-3</name>
    <dbReference type="NCBI Taxonomy" id="944288"/>
    <lineage>
        <taxon>Eukaryota</taxon>
        <taxon>Fungi</taxon>
        <taxon>Dikarya</taxon>
        <taxon>Basidiomycota</taxon>
        <taxon>Agaricomycotina</taxon>
        <taxon>Agaricomycetes</taxon>
        <taxon>Agaricomycetidae</taxon>
        <taxon>Amylocorticiales</taxon>
        <taxon>Amylocorticiaceae</taxon>
        <taxon>Plicatura</taxon>
        <taxon>Plicaturopsis crispa</taxon>
    </lineage>
</organism>
<evidence type="ECO:0000256" key="4">
    <source>
        <dbReference type="ARBA" id="ARBA00023136"/>
    </source>
</evidence>
<feature type="transmembrane region" description="Helical" evidence="6">
    <location>
        <begin position="68"/>
        <end position="92"/>
    </location>
</feature>
<dbReference type="EMBL" id="KN832573">
    <property type="protein sequence ID" value="KII83930.1"/>
    <property type="molecule type" value="Genomic_DNA"/>
</dbReference>
<dbReference type="Pfam" id="PF03547">
    <property type="entry name" value="Mem_trans"/>
    <property type="match status" value="1"/>
</dbReference>
<keyword evidence="4 6" id="KW-0472">Membrane</keyword>
<dbReference type="InterPro" id="IPR040254">
    <property type="entry name" value="Ecm3-like"/>
</dbReference>
<proteinExistence type="predicted"/>
<comment type="subcellular location">
    <subcellularLocation>
        <location evidence="1">Membrane</location>
        <topology evidence="1">Multi-pass membrane protein</topology>
    </subcellularLocation>
</comment>
<feature type="transmembrane region" description="Helical" evidence="6">
    <location>
        <begin position="460"/>
        <end position="480"/>
    </location>
</feature>
<sequence>MLSAGALIWVSLRPLIRLVICAGCGFVITRADIFPPAASAGAGQIIINVTLPCLMFSKIVPSFTSDNIGALGPLVLVAILYELIGITIAWIVKQLFWVPHRFRYGILTAGGWGNYGDIPTSVILSITGSVPFSGVDDQNLSVAYVAAFILVFFVTLFPLGGHKWIAMDYGGPEVEDEEIREELRLKQKAILNWPMKFIRRTRHRSQGKEFPEPKDIETPIRDEKSGNSTMCYEASSPLPSPAQFAMNGRKHVSFYADGATTAVPTEVMHSQVCSPAATDVAASRMVSPTASVTHVGDTLPQTTLLALHTVSSPAPLSPAPRTRLGSALALLRTFVVSLVQPASSSIILAFPIALVPTLKALFVADVPGTHIPNAPDGQPPLAFVMDTTQFIGAASVPLGLVLLGSALARLNVPRNQWGSLPLGAISALAVGKTLIMPVLGVLICEGLVKVGVIDVEDKVLRFVCIFFSCLPTATTQVFLTQVYSGTGSAEHLSAFLIPQYILMFISMVALTAYTLQLLF</sequence>
<dbReference type="HOGENOM" id="CLU_021924_1_0_1"/>
<dbReference type="InterPro" id="IPR004776">
    <property type="entry name" value="Mem_transp_PIN-like"/>
</dbReference>
<evidence type="ECO:0000313" key="8">
    <source>
        <dbReference type="Proteomes" id="UP000053263"/>
    </source>
</evidence>
<keyword evidence="3 6" id="KW-1133">Transmembrane helix</keyword>
<gene>
    <name evidence="7" type="ORF">PLICRDRAFT_118835</name>
</gene>